<dbReference type="PANTHER" id="PTHR11274:SF0">
    <property type="entry name" value="GENERAL TRANSCRIPTION AND DNA REPAIR FACTOR IIH HELICASE SUBUNIT XPB"/>
    <property type="match status" value="1"/>
</dbReference>
<dbReference type="PRINTS" id="PR00851">
    <property type="entry name" value="XRODRMPGMNTB"/>
</dbReference>
<dbReference type="GO" id="GO:0000112">
    <property type="term" value="C:nucleotide-excision repair factor 3 complex"/>
    <property type="evidence" value="ECO:0007669"/>
    <property type="project" value="TreeGrafter"/>
</dbReference>
<comment type="subcellular location">
    <subcellularLocation>
        <location evidence="1">Nucleus</location>
    </subcellularLocation>
</comment>
<organism evidence="18 19">
    <name type="scientific">Boothiomyces macroporosus</name>
    <dbReference type="NCBI Taxonomy" id="261099"/>
    <lineage>
        <taxon>Eukaryota</taxon>
        <taxon>Fungi</taxon>
        <taxon>Fungi incertae sedis</taxon>
        <taxon>Chytridiomycota</taxon>
        <taxon>Chytridiomycota incertae sedis</taxon>
        <taxon>Chytridiomycetes</taxon>
        <taxon>Rhizophydiales</taxon>
        <taxon>Terramycetaceae</taxon>
        <taxon>Boothiomyces</taxon>
    </lineage>
</organism>
<name>A0AAD5Y939_9FUNG</name>
<comment type="catalytic activity">
    <reaction evidence="14">
        <text>ATP + H2O = ADP + phosphate + H(+)</text>
        <dbReference type="Rhea" id="RHEA:13065"/>
        <dbReference type="ChEBI" id="CHEBI:15377"/>
        <dbReference type="ChEBI" id="CHEBI:15378"/>
        <dbReference type="ChEBI" id="CHEBI:30616"/>
        <dbReference type="ChEBI" id="CHEBI:43474"/>
        <dbReference type="ChEBI" id="CHEBI:456216"/>
        <dbReference type="EC" id="5.6.2.4"/>
    </reaction>
</comment>
<evidence type="ECO:0000256" key="7">
    <source>
        <dbReference type="ARBA" id="ARBA00022840"/>
    </source>
</evidence>
<comment type="similarity">
    <text evidence="2">Belongs to the helicase family. RAD25/XPB subfamily.</text>
</comment>
<dbReference type="InterPro" id="IPR014001">
    <property type="entry name" value="Helicase_ATP-bd"/>
</dbReference>
<dbReference type="PROSITE" id="PS51192">
    <property type="entry name" value="HELICASE_ATP_BIND_1"/>
    <property type="match status" value="1"/>
</dbReference>
<dbReference type="PANTHER" id="PTHR11274">
    <property type="entry name" value="RAD25/XP-B DNA REPAIR HELICASE"/>
    <property type="match status" value="1"/>
</dbReference>
<keyword evidence="4" id="KW-0227">DNA damage</keyword>
<sequence>MGQIRIVNHPIFLEKLSSVRDEKLKSREFRALVSELTLILGITATERLDVVTTKQLHTPIGPYTGIKLKDEIGVFPIMRAGQGMIDSFLTLLPGATVHHLGLFRDKTTLLPVEYYNKLPSECKLDVGFIVDPMIATAGTAVAAVNILKDWGLKRIVFCSILVSKSGVEALQQAHPDIDIVVGHIDEELTDRGYIYPGLGDAGDPFSPIHQQAEDLLLAIAEPISRPARIHEYKLTTYSLYAAVSVGLNADTIIEGLEKLCKTEIPDSVLEFIKSSTSCYGKVRLILIENRYFVECVDDVLLHKLLGDADILSILETSLLGVTPLPNNADAIPIDLFSVFDHDIDLEEESSDGNMEERENTNIITLDSLLEQIRTDRKFEIKKNDVETLKKKCAELSYPMLEEYDFHADHFNPHLALDLKPNAKLRSYQEKSLGKMFGNGRARSGIIVLPCGAGKTLVGVTAACTIKKSCLVLCNSSLSVEQWTREFKYWTTIKDSDIAKFSSECKQPFEGDAGVLISTYTMLTHSGNRAYDAQNMLEFIKSREWGFLLMDEVHVVPAGKMMYDIQKKAITVHHESKQNQGMPHYAEKLQKPYLYGGTSQSERIRLLQQFRFNPALNTIFLSKIGDTSIDIPEATCLIQISSHFGSRRQEAQRLGRILRPKKNCATKVNAYFYTLVSKDTEEMYYATKRQQFLIDQGYEFKIITNIQGMEDGVYQHLSEELSLLNTVLLSLETQEFEEEGEEEDDLNPTFEFTRLESKISSLSGGDSMAYMEFRGGTSSGLDRRERRNNGP</sequence>
<evidence type="ECO:0000256" key="11">
    <source>
        <dbReference type="ARBA" id="ARBA00023242"/>
    </source>
</evidence>
<evidence type="ECO:0000256" key="14">
    <source>
        <dbReference type="ARBA" id="ARBA00048988"/>
    </source>
</evidence>
<dbReference type="Pfam" id="PF14681">
    <property type="entry name" value="UPRTase"/>
    <property type="match status" value="1"/>
</dbReference>
<dbReference type="InterPro" id="IPR029057">
    <property type="entry name" value="PRTase-like"/>
</dbReference>
<dbReference type="GO" id="GO:0097550">
    <property type="term" value="C:transcription preinitiation complex"/>
    <property type="evidence" value="ECO:0007669"/>
    <property type="project" value="TreeGrafter"/>
</dbReference>
<dbReference type="InterPro" id="IPR000836">
    <property type="entry name" value="PRTase_dom"/>
</dbReference>
<dbReference type="EC" id="5.6.2.4" evidence="13"/>
<dbReference type="InterPro" id="IPR006935">
    <property type="entry name" value="Helicase/UvrB_N"/>
</dbReference>
<evidence type="ECO:0000313" key="18">
    <source>
        <dbReference type="EMBL" id="KAJ3258657.1"/>
    </source>
</evidence>
<evidence type="ECO:0000259" key="17">
    <source>
        <dbReference type="PROSITE" id="PS51194"/>
    </source>
</evidence>
<gene>
    <name evidence="18" type="ORF">HK103_003446</name>
</gene>
<evidence type="ECO:0000256" key="15">
    <source>
        <dbReference type="SAM" id="MobiDB-lite"/>
    </source>
</evidence>
<dbReference type="Proteomes" id="UP001210925">
    <property type="component" value="Unassembled WGS sequence"/>
</dbReference>
<feature type="region of interest" description="Disordered" evidence="15">
    <location>
        <begin position="765"/>
        <end position="790"/>
    </location>
</feature>
<dbReference type="InterPro" id="IPR050615">
    <property type="entry name" value="ATP-dep_DNA_Helicase"/>
</dbReference>
<protein>
    <recommendedName>
        <fullName evidence="13">DNA 3'-5' helicase</fullName>
        <ecNumber evidence="13">5.6.2.4</ecNumber>
    </recommendedName>
</protein>
<evidence type="ECO:0000256" key="6">
    <source>
        <dbReference type="ARBA" id="ARBA00022806"/>
    </source>
</evidence>
<feature type="domain" description="Helicase ATP-binding" evidence="16">
    <location>
        <begin position="435"/>
        <end position="553"/>
    </location>
</feature>
<evidence type="ECO:0000256" key="3">
    <source>
        <dbReference type="ARBA" id="ARBA00022741"/>
    </source>
</evidence>
<evidence type="ECO:0000256" key="5">
    <source>
        <dbReference type="ARBA" id="ARBA00022801"/>
    </source>
</evidence>
<keyword evidence="9" id="KW-0234">DNA repair</keyword>
<keyword evidence="7" id="KW-0067">ATP-binding</keyword>
<feature type="domain" description="Helicase C-terminal" evidence="17">
    <location>
        <begin position="556"/>
        <end position="713"/>
    </location>
</feature>
<dbReference type="Gene3D" id="3.40.50.300">
    <property type="entry name" value="P-loop containing nucleotide triphosphate hydrolases"/>
    <property type="match status" value="2"/>
</dbReference>
<dbReference type="Pfam" id="PF04851">
    <property type="entry name" value="ResIII"/>
    <property type="match status" value="1"/>
</dbReference>
<keyword evidence="10" id="KW-0413">Isomerase</keyword>
<dbReference type="SMART" id="SM00490">
    <property type="entry name" value="HELICc"/>
    <property type="match status" value="1"/>
</dbReference>
<evidence type="ECO:0000256" key="12">
    <source>
        <dbReference type="ARBA" id="ARBA00034617"/>
    </source>
</evidence>
<evidence type="ECO:0000256" key="13">
    <source>
        <dbReference type="ARBA" id="ARBA00034808"/>
    </source>
</evidence>
<dbReference type="EMBL" id="JADGKB010000025">
    <property type="protein sequence ID" value="KAJ3258657.1"/>
    <property type="molecule type" value="Genomic_DNA"/>
</dbReference>
<dbReference type="GO" id="GO:0005524">
    <property type="term" value="F:ATP binding"/>
    <property type="evidence" value="ECO:0007669"/>
    <property type="project" value="UniProtKB-KW"/>
</dbReference>
<dbReference type="InterPro" id="IPR027417">
    <property type="entry name" value="P-loop_NTPase"/>
</dbReference>
<accession>A0AAD5Y939</accession>
<dbReference type="InterPro" id="IPR001161">
    <property type="entry name" value="XPB/Ssl2"/>
</dbReference>
<dbReference type="AlphaFoldDB" id="A0AAD5Y939"/>
<dbReference type="SUPFAM" id="SSF52540">
    <property type="entry name" value="P-loop containing nucleoside triphosphate hydrolases"/>
    <property type="match status" value="2"/>
</dbReference>
<dbReference type="SMART" id="SM00487">
    <property type="entry name" value="DEXDc"/>
    <property type="match status" value="1"/>
</dbReference>
<dbReference type="GO" id="GO:0005675">
    <property type="term" value="C:transcription factor TFIIH holo complex"/>
    <property type="evidence" value="ECO:0007669"/>
    <property type="project" value="TreeGrafter"/>
</dbReference>
<dbReference type="SUPFAM" id="SSF53271">
    <property type="entry name" value="PRTase-like"/>
    <property type="match status" value="1"/>
</dbReference>
<dbReference type="InterPro" id="IPR001650">
    <property type="entry name" value="Helicase_C-like"/>
</dbReference>
<proteinExistence type="inferred from homology"/>
<dbReference type="GO" id="GO:0043138">
    <property type="term" value="F:3'-5' DNA helicase activity"/>
    <property type="evidence" value="ECO:0007669"/>
    <property type="project" value="UniProtKB-EC"/>
</dbReference>
<dbReference type="GO" id="GO:0006367">
    <property type="term" value="P:transcription initiation at RNA polymerase II promoter"/>
    <property type="evidence" value="ECO:0007669"/>
    <property type="project" value="InterPro"/>
</dbReference>
<dbReference type="GO" id="GO:0016787">
    <property type="term" value="F:hydrolase activity"/>
    <property type="evidence" value="ECO:0007669"/>
    <property type="project" value="UniProtKB-KW"/>
</dbReference>
<keyword evidence="11" id="KW-0539">Nucleus</keyword>
<dbReference type="GO" id="GO:0006289">
    <property type="term" value="P:nucleotide-excision repair"/>
    <property type="evidence" value="ECO:0007669"/>
    <property type="project" value="InterPro"/>
</dbReference>
<dbReference type="InterPro" id="IPR032438">
    <property type="entry name" value="ERCC3_RAD25_C"/>
</dbReference>
<comment type="catalytic activity">
    <reaction evidence="12">
        <text>Couples ATP hydrolysis with the unwinding of duplex DNA by translocating in the 3'-5' direction.</text>
        <dbReference type="EC" id="5.6.2.4"/>
    </reaction>
</comment>
<dbReference type="GO" id="GO:0003677">
    <property type="term" value="F:DNA binding"/>
    <property type="evidence" value="ECO:0007669"/>
    <property type="project" value="UniProtKB-KW"/>
</dbReference>
<dbReference type="Pfam" id="PF13625">
    <property type="entry name" value="Helicase_C_3"/>
    <property type="match status" value="1"/>
</dbReference>
<keyword evidence="5" id="KW-0378">Hydrolase</keyword>
<keyword evidence="19" id="KW-1185">Reference proteome</keyword>
<evidence type="ECO:0000256" key="8">
    <source>
        <dbReference type="ARBA" id="ARBA00023125"/>
    </source>
</evidence>
<dbReference type="Pfam" id="PF16203">
    <property type="entry name" value="ERCC3_RAD25_C"/>
    <property type="match status" value="1"/>
</dbReference>
<keyword evidence="3" id="KW-0547">Nucleotide-binding</keyword>
<dbReference type="Gene3D" id="3.40.50.2020">
    <property type="match status" value="1"/>
</dbReference>
<evidence type="ECO:0000259" key="16">
    <source>
        <dbReference type="PROSITE" id="PS51192"/>
    </source>
</evidence>
<keyword evidence="8" id="KW-0238">DNA-binding</keyword>
<evidence type="ECO:0000256" key="9">
    <source>
        <dbReference type="ARBA" id="ARBA00023204"/>
    </source>
</evidence>
<dbReference type="NCBIfam" id="TIGR00603">
    <property type="entry name" value="rad25"/>
    <property type="match status" value="1"/>
</dbReference>
<evidence type="ECO:0000256" key="1">
    <source>
        <dbReference type="ARBA" id="ARBA00004123"/>
    </source>
</evidence>
<dbReference type="PROSITE" id="PS51194">
    <property type="entry name" value="HELICASE_CTER"/>
    <property type="match status" value="1"/>
</dbReference>
<dbReference type="InterPro" id="IPR032830">
    <property type="entry name" value="XPB/Ssl2_N"/>
</dbReference>
<comment type="caution">
    <text evidence="18">The sequence shown here is derived from an EMBL/GenBank/DDBJ whole genome shotgun (WGS) entry which is preliminary data.</text>
</comment>
<evidence type="ECO:0000256" key="10">
    <source>
        <dbReference type="ARBA" id="ARBA00023235"/>
    </source>
</evidence>
<dbReference type="NCBIfam" id="NF001097">
    <property type="entry name" value="PRK00129.1"/>
    <property type="match status" value="1"/>
</dbReference>
<feature type="compositionally biased region" description="Basic and acidic residues" evidence="15">
    <location>
        <begin position="780"/>
        <end position="790"/>
    </location>
</feature>
<dbReference type="CDD" id="cd18029">
    <property type="entry name" value="DEXHc_XPB"/>
    <property type="match status" value="1"/>
</dbReference>
<keyword evidence="6" id="KW-0347">Helicase</keyword>
<evidence type="ECO:0000313" key="19">
    <source>
        <dbReference type="Proteomes" id="UP001210925"/>
    </source>
</evidence>
<evidence type="ECO:0000256" key="2">
    <source>
        <dbReference type="ARBA" id="ARBA00006637"/>
    </source>
</evidence>
<reference evidence="18" key="1">
    <citation type="submission" date="2020-05" db="EMBL/GenBank/DDBJ databases">
        <title>Phylogenomic resolution of chytrid fungi.</title>
        <authorList>
            <person name="Stajich J.E."/>
            <person name="Amses K."/>
            <person name="Simmons R."/>
            <person name="Seto K."/>
            <person name="Myers J."/>
            <person name="Bonds A."/>
            <person name="Quandt C.A."/>
            <person name="Barry K."/>
            <person name="Liu P."/>
            <person name="Grigoriev I."/>
            <person name="Longcore J.E."/>
            <person name="James T.Y."/>
        </authorList>
    </citation>
    <scope>NUCLEOTIDE SEQUENCE</scope>
    <source>
        <strain evidence="18">PLAUS21</strain>
    </source>
</reference>
<evidence type="ECO:0000256" key="4">
    <source>
        <dbReference type="ARBA" id="ARBA00022763"/>
    </source>
</evidence>